<feature type="compositionally biased region" description="Basic and acidic residues" evidence="1">
    <location>
        <begin position="20"/>
        <end position="37"/>
    </location>
</feature>
<feature type="compositionally biased region" description="Basic and acidic residues" evidence="1">
    <location>
        <begin position="46"/>
        <end position="69"/>
    </location>
</feature>
<protein>
    <submittedName>
        <fullName evidence="2">Uncharacterized protein</fullName>
    </submittedName>
</protein>
<dbReference type="EMBL" id="JAOTIF010000007">
    <property type="protein sequence ID" value="MCU7549715.1"/>
    <property type="molecule type" value="Genomic_DNA"/>
</dbReference>
<evidence type="ECO:0000313" key="2">
    <source>
        <dbReference type="EMBL" id="MCU7549715.1"/>
    </source>
</evidence>
<organism evidence="2 3">
    <name type="scientific">Paraflavisolibacter caeni</name>
    <dbReference type="NCBI Taxonomy" id="2982496"/>
    <lineage>
        <taxon>Bacteria</taxon>
        <taxon>Pseudomonadati</taxon>
        <taxon>Bacteroidota</taxon>
        <taxon>Chitinophagia</taxon>
        <taxon>Chitinophagales</taxon>
        <taxon>Chitinophagaceae</taxon>
        <taxon>Paraflavisolibacter</taxon>
    </lineage>
</organism>
<proteinExistence type="predicted"/>
<evidence type="ECO:0000256" key="1">
    <source>
        <dbReference type="SAM" id="MobiDB-lite"/>
    </source>
</evidence>
<reference evidence="2" key="2">
    <citation type="submission" date="2023-04" db="EMBL/GenBank/DDBJ databases">
        <title>Paracnuella aquatica gen. nov., sp. nov., a member of the family Chitinophagaceae isolated from a hot spring.</title>
        <authorList>
            <person name="Wang C."/>
        </authorList>
    </citation>
    <scope>NUCLEOTIDE SEQUENCE</scope>
    <source>
        <strain evidence="2">LB-8</strain>
    </source>
</reference>
<reference evidence="2" key="1">
    <citation type="submission" date="2022-09" db="EMBL/GenBank/DDBJ databases">
        <authorList>
            <person name="Yuan C."/>
            <person name="Ke Z."/>
        </authorList>
    </citation>
    <scope>NUCLEOTIDE SEQUENCE</scope>
    <source>
        <strain evidence="2">LB-8</strain>
    </source>
</reference>
<dbReference type="Proteomes" id="UP001155483">
    <property type="component" value="Unassembled WGS sequence"/>
</dbReference>
<accession>A0A9X2XVP8</accession>
<sequence length="81" mass="9217">MAQDVQKGSEYHNIGETWDQNERKRAGGEPPRKKDDNNTGTTISTDLDRAIKEEAAQYDHENKEDRVMGGERASVNDEPER</sequence>
<feature type="region of interest" description="Disordered" evidence="1">
    <location>
        <begin position="1"/>
        <end position="81"/>
    </location>
</feature>
<gene>
    <name evidence="2" type="ORF">OCK74_11355</name>
</gene>
<dbReference type="AlphaFoldDB" id="A0A9X2XVP8"/>
<dbReference type="RefSeq" id="WP_279297155.1">
    <property type="nucleotide sequence ID" value="NZ_JAOTIF010000007.1"/>
</dbReference>
<name>A0A9X2XVP8_9BACT</name>
<keyword evidence="3" id="KW-1185">Reference proteome</keyword>
<evidence type="ECO:0000313" key="3">
    <source>
        <dbReference type="Proteomes" id="UP001155483"/>
    </source>
</evidence>
<comment type="caution">
    <text evidence="2">The sequence shown here is derived from an EMBL/GenBank/DDBJ whole genome shotgun (WGS) entry which is preliminary data.</text>
</comment>